<dbReference type="InterPro" id="IPR003607">
    <property type="entry name" value="HD/PDEase_dom"/>
</dbReference>
<keyword evidence="1 4" id="KW-0378">Hydrolase</keyword>
<dbReference type="PANTHER" id="PTHR11373:SF32">
    <property type="entry name" value="DEOXYGUANOSINETRIPHOSPHATE TRIPHOSPHOHYDROLASE"/>
    <property type="match status" value="1"/>
</dbReference>
<dbReference type="KEGG" id="acad:UA74_12595"/>
<dbReference type="Gene3D" id="1.10.3210.10">
    <property type="entry name" value="Hypothetical protein af1432"/>
    <property type="match status" value="1"/>
</dbReference>
<reference evidence="5" key="1">
    <citation type="submission" date="2016-06" db="EMBL/GenBank/DDBJ databases">
        <title>Complete genome sequence of Actinoalloteichus fjordicus DSM 46855 (=ADI127-17), type strain of the new species Actinoalloteichus fjordicus.</title>
        <authorList>
            <person name="Ruckert C."/>
            <person name="Nouioui I."/>
            <person name="Willmese J."/>
            <person name="van Wezel G."/>
            <person name="Klenk H.-P."/>
            <person name="Kalinowski J."/>
            <person name="Zotchev S.B."/>
        </authorList>
    </citation>
    <scope>NUCLEOTIDE SEQUENCE [LARGE SCALE GENOMIC DNA]</scope>
    <source>
        <strain evidence="5">ADI127-7</strain>
    </source>
</reference>
<proteinExistence type="predicted"/>
<dbReference type="SMART" id="SM00471">
    <property type="entry name" value="HDc"/>
    <property type="match status" value="1"/>
</dbReference>
<evidence type="ECO:0000256" key="1">
    <source>
        <dbReference type="ARBA" id="ARBA00022801"/>
    </source>
</evidence>
<dbReference type="EC" id="3.1.5.1" evidence="4"/>
<sequence>MLRASRRSGAVRTPSDLSALPFRVDRDRVAASPFFSRLGGVTQVVSPTGSGLLLHNRLTHSLKVAQIARGIAERLRTDPAAARLVEKLGGLDVDVVEAASLAHDLGHPPFGHLGEQVLDRLARNRFGLADGFEGNAQSFRIITTTDPGGPPVAAVSATGLDLTAAVRASVLKYPWTRLSRPRPHPRSMTVPPRGATEPADFPGTGSAKFSVYVTELDDLAQARAPFLGRIPDWQQTVEAAVMDTADDIAYAIHDLDDFHRVGVLQHATVWAELHGWRSRSIALGALSDADLAARARQPGHALEGLRRRLHLKDSWIVDDDAFDAAVSRVEREVVDSLLAVPFDGSNEAEQTVARFSTSWTSRLVAGVRVVAEPTTRSAHIVLAPQQWHDVQVLKFIHRHFVLLRPDLALHQRGQARLLTTLVEALEQWLTDRMEAARLPRRLHDLVELADQEYQALASTEPTLLAGPTGEVPAGRDAVHALARGRAVVDFVASLSDRQAVALMDALSGRSGQTWADAFVL</sequence>
<evidence type="ECO:0000256" key="2">
    <source>
        <dbReference type="SAM" id="MobiDB-lite"/>
    </source>
</evidence>
<evidence type="ECO:0000313" key="5">
    <source>
        <dbReference type="Proteomes" id="UP000185511"/>
    </source>
</evidence>
<dbReference type="PROSITE" id="PS51831">
    <property type="entry name" value="HD"/>
    <property type="match status" value="1"/>
</dbReference>
<name>A0AAC9LE22_9PSEU</name>
<evidence type="ECO:0000259" key="3">
    <source>
        <dbReference type="PROSITE" id="PS51831"/>
    </source>
</evidence>
<keyword evidence="5" id="KW-1185">Reference proteome</keyword>
<dbReference type="PANTHER" id="PTHR11373">
    <property type="entry name" value="DEOXYNUCLEOSIDE TRIPHOSPHATE TRIPHOSPHOHYDROLASE"/>
    <property type="match status" value="1"/>
</dbReference>
<dbReference type="InterPro" id="IPR006674">
    <property type="entry name" value="HD_domain"/>
</dbReference>
<dbReference type="InterPro" id="IPR050135">
    <property type="entry name" value="dGTPase-like"/>
</dbReference>
<dbReference type="SUPFAM" id="SSF109604">
    <property type="entry name" value="HD-domain/PDEase-like"/>
    <property type="match status" value="1"/>
</dbReference>
<dbReference type="NCBIfam" id="TIGR01353">
    <property type="entry name" value="dGTP_triPase"/>
    <property type="match status" value="1"/>
</dbReference>
<dbReference type="GO" id="GO:0008832">
    <property type="term" value="F:dGTPase activity"/>
    <property type="evidence" value="ECO:0007669"/>
    <property type="project" value="UniProtKB-EC"/>
</dbReference>
<dbReference type="AlphaFoldDB" id="A0AAC9LE22"/>
<feature type="domain" description="HD" evidence="3">
    <location>
        <begin position="57"/>
        <end position="251"/>
    </location>
</feature>
<evidence type="ECO:0000313" key="4">
    <source>
        <dbReference type="EMBL" id="APU14579.1"/>
    </source>
</evidence>
<feature type="region of interest" description="Disordered" evidence="2">
    <location>
        <begin position="181"/>
        <end position="201"/>
    </location>
</feature>
<dbReference type="Proteomes" id="UP000185511">
    <property type="component" value="Chromosome"/>
</dbReference>
<dbReference type="EMBL" id="CP016076">
    <property type="protein sequence ID" value="APU14579.1"/>
    <property type="molecule type" value="Genomic_DNA"/>
</dbReference>
<dbReference type="GO" id="GO:0006203">
    <property type="term" value="P:dGTP catabolic process"/>
    <property type="evidence" value="ECO:0007669"/>
    <property type="project" value="TreeGrafter"/>
</dbReference>
<dbReference type="RefSeq" id="WP_075743742.1">
    <property type="nucleotide sequence ID" value="NZ_CP016076.1"/>
</dbReference>
<gene>
    <name evidence="4" type="ORF">UA74_12595</name>
</gene>
<dbReference type="Pfam" id="PF01966">
    <property type="entry name" value="HD"/>
    <property type="match status" value="1"/>
</dbReference>
<accession>A0AAC9LE22</accession>
<dbReference type="CDD" id="cd00077">
    <property type="entry name" value="HDc"/>
    <property type="match status" value="1"/>
</dbReference>
<organism evidence="4 5">
    <name type="scientific">Actinoalloteichus fjordicus</name>
    <dbReference type="NCBI Taxonomy" id="1612552"/>
    <lineage>
        <taxon>Bacteria</taxon>
        <taxon>Bacillati</taxon>
        <taxon>Actinomycetota</taxon>
        <taxon>Actinomycetes</taxon>
        <taxon>Pseudonocardiales</taxon>
        <taxon>Pseudonocardiaceae</taxon>
        <taxon>Actinoalloteichus</taxon>
    </lineage>
</organism>
<dbReference type="InterPro" id="IPR006261">
    <property type="entry name" value="dGTPase"/>
</dbReference>
<protein>
    <submittedName>
        <fullName evidence="4">Deoxyguanosinetriphosphate triphosphohydrolase, putative</fullName>
        <ecNumber evidence="4">3.1.5.1</ecNumber>
    </submittedName>
</protein>